<sequence>MLQAYVAHVAERAALGIPPLPLNAQQTASLIELLKNPSSGEAEFLLDLITNRVPAGVDDAAKVKASYLAAVAHGTEKCLVISRAKATELLGTMLGGYNISPLIDLLEDAEVGAAAADALKKTLLMFDQFHDVKEKADKGNANARAVLQSWADAEWFTSRPEVPQSMQLTVFKVSGETNTDDLSPAPDAWSRPDIPLHALAMLKNPRPGIVPDEEGKRGPMKLLQELKAKGRLIAYVGDVVGTGSSRKSATNSVLWWTGEDIPFVPNKKFGGVCLGSKIAPIFYNTMEDAGALPIELDVSKMEMGDAIELRPYEGKALKNGEVVATFQVKSDVLFDEVRAGGRIPLIVGRGLTAKARESLGLPPSTLFRLPQAPKDSGKGYTLAQKMVGRACGLPEGKGIRPGTYCEPRMTSVGSQDTTGPMTRDELKDLACLGFSADLVMQSFCHTAAYPKPVDVKMHHELPDFMATRGGVALRPGDGVIHSWLNRFLLPDTVGTGGDSHTRFPIGISFPAGSGLVAFAAATGVMPLDMPESVLVRFKGKMQPGVTLRDLVNAIPLYAIKQGLLTVAKAGKKNIFSGRILEIEGLPDLKVEQAFELSDASAERSAAACTVHLNKEPIVEYINSNITLMRWMIANGYADGRTLARRIAAQEAWLKNPQLLERDADAEYAAVIEIDLADVHEPIVACPNDPDDVKTLSDVAGAKIDEVFIGSCMTNIGHFRAASKLLEGKRDIPVKLWVAPPTKMDQKQLTEEGHYGVLGTAGARMEMPGCSLCMGNQAQVREGATVMSTSTRNFPNRLGKNTFVYLGSAELAAICSRLGRIPTREEYMADVGVLNAHGDTIYQYMNFDQIDDFRKVADAVPA</sequence>
<feature type="binding site" evidence="18">
    <location>
        <position position="191"/>
    </location>
    <ligand>
        <name>substrate</name>
    </ligand>
</feature>
<evidence type="ECO:0000256" key="4">
    <source>
        <dbReference type="ARBA" id="ARBA00007185"/>
    </source>
</evidence>
<dbReference type="Pfam" id="PF11791">
    <property type="entry name" value="Aconitase_B_N"/>
    <property type="match status" value="1"/>
</dbReference>
<dbReference type="Pfam" id="PF06434">
    <property type="entry name" value="Aconitase_2_N"/>
    <property type="match status" value="1"/>
</dbReference>
<comment type="pathway">
    <text evidence="3">Organic acid metabolism; propanoate degradation.</text>
</comment>
<proteinExistence type="inferred from homology"/>
<evidence type="ECO:0000256" key="15">
    <source>
        <dbReference type="ARBA" id="ARBA00023501"/>
    </source>
</evidence>
<dbReference type="UniPathway" id="UPA00223">
    <property type="reaction ID" value="UER00718"/>
</dbReference>
<evidence type="ECO:0000259" key="19">
    <source>
        <dbReference type="Pfam" id="PF00330"/>
    </source>
</evidence>
<reference evidence="22 23" key="1">
    <citation type="submission" date="2019-12" db="EMBL/GenBank/DDBJ databases">
        <authorList>
            <person name="Huq M.A."/>
        </authorList>
    </citation>
    <scope>NUCLEOTIDE SEQUENCE [LARGE SCALE GENOMIC DNA]</scope>
    <source>
        <strain evidence="22 23">MAH-25</strain>
    </source>
</reference>
<feature type="binding site" evidence="18">
    <location>
        <begin position="244"/>
        <end position="246"/>
    </location>
    <ligand>
        <name>substrate</name>
    </ligand>
</feature>
<feature type="binding site" evidence="17">
    <location>
        <position position="711"/>
    </location>
    <ligand>
        <name>[4Fe-4S] cluster</name>
        <dbReference type="ChEBI" id="CHEBI:49883"/>
    </ligand>
</feature>
<name>A0A6N8IQF3_9BURK</name>
<dbReference type="CDD" id="cd01581">
    <property type="entry name" value="AcnB"/>
    <property type="match status" value="1"/>
</dbReference>
<comment type="catalytic activity">
    <reaction evidence="1 16">
        <text>(2S,3R)-3-hydroxybutane-1,2,3-tricarboxylate = 2-methyl-cis-aconitate + H2O</text>
        <dbReference type="Rhea" id="RHEA:17941"/>
        <dbReference type="ChEBI" id="CHEBI:15377"/>
        <dbReference type="ChEBI" id="CHEBI:57429"/>
        <dbReference type="ChEBI" id="CHEBI:57872"/>
        <dbReference type="EC" id="4.2.1.99"/>
    </reaction>
</comment>
<dbReference type="PIRSF" id="PIRSF036687">
    <property type="entry name" value="AcnB"/>
    <property type="match status" value="1"/>
</dbReference>
<dbReference type="InterPro" id="IPR018136">
    <property type="entry name" value="Aconitase_4Fe-4S_BS"/>
</dbReference>
<dbReference type="InterPro" id="IPR015929">
    <property type="entry name" value="Aconitase_B_swivel"/>
</dbReference>
<dbReference type="InterPro" id="IPR004406">
    <property type="entry name" value="Aconitase_B"/>
</dbReference>
<evidence type="ECO:0000256" key="17">
    <source>
        <dbReference type="PIRSR" id="PIRSR036687-1"/>
    </source>
</evidence>
<dbReference type="InterPro" id="IPR036008">
    <property type="entry name" value="Aconitase_4Fe-4S_dom"/>
</dbReference>
<comment type="cofactor">
    <cofactor evidence="17">
        <name>[4Fe-4S] cluster</name>
        <dbReference type="ChEBI" id="CHEBI:49883"/>
    </cofactor>
    <text evidence="17">Binds 1 [4Fe-4S] cluster per subunit.</text>
</comment>
<dbReference type="Pfam" id="PF00330">
    <property type="entry name" value="Aconitase"/>
    <property type="match status" value="1"/>
</dbReference>
<evidence type="ECO:0000313" key="23">
    <source>
        <dbReference type="Proteomes" id="UP000469385"/>
    </source>
</evidence>
<dbReference type="PANTHER" id="PTHR43160">
    <property type="entry name" value="ACONITATE HYDRATASE B"/>
    <property type="match status" value="1"/>
</dbReference>
<dbReference type="GO" id="GO:0047456">
    <property type="term" value="F:2-methylisocitrate dehydratase activity"/>
    <property type="evidence" value="ECO:0007669"/>
    <property type="project" value="UniProtKB-EC"/>
</dbReference>
<evidence type="ECO:0000256" key="7">
    <source>
        <dbReference type="ARBA" id="ARBA00019379"/>
    </source>
</evidence>
<dbReference type="UniPathway" id="UPA00946"/>
<dbReference type="GO" id="GO:0046872">
    <property type="term" value="F:metal ion binding"/>
    <property type="evidence" value="ECO:0007669"/>
    <property type="project" value="UniProtKB-KW"/>
</dbReference>
<dbReference type="Gene3D" id="1.25.40.310">
    <property type="entry name" value="Aconitate B, HEAT-like domain"/>
    <property type="match status" value="1"/>
</dbReference>
<dbReference type="FunFam" id="1.25.40.310:FF:000001">
    <property type="entry name" value="Aconitate hydratase B"/>
    <property type="match status" value="1"/>
</dbReference>
<keyword evidence="10 17" id="KW-0479">Metal-binding</keyword>
<dbReference type="InterPro" id="IPR015932">
    <property type="entry name" value="Aconitase_dom2"/>
</dbReference>
<dbReference type="PANTHER" id="PTHR43160:SF4">
    <property type="entry name" value="ACONITATE HYDRATASE B"/>
    <property type="match status" value="1"/>
</dbReference>
<dbReference type="FunFam" id="3.30.499.10:FF:000001">
    <property type="entry name" value="Aconitate hydratase B"/>
    <property type="match status" value="1"/>
</dbReference>
<dbReference type="SUPFAM" id="SSF74778">
    <property type="entry name" value="Aconitase B, N-terminal domain"/>
    <property type="match status" value="1"/>
</dbReference>
<dbReference type="GO" id="GO:0005829">
    <property type="term" value="C:cytosol"/>
    <property type="evidence" value="ECO:0007669"/>
    <property type="project" value="InterPro"/>
</dbReference>
<evidence type="ECO:0000313" key="22">
    <source>
        <dbReference type="EMBL" id="MVQ29077.1"/>
    </source>
</evidence>
<dbReference type="RefSeq" id="WP_157397121.1">
    <property type="nucleotide sequence ID" value="NZ_WSEL01000003.1"/>
</dbReference>
<evidence type="ECO:0000256" key="18">
    <source>
        <dbReference type="PIRSR" id="PIRSR036687-2"/>
    </source>
</evidence>
<dbReference type="GO" id="GO:0003730">
    <property type="term" value="F:mRNA 3'-UTR binding"/>
    <property type="evidence" value="ECO:0007669"/>
    <property type="project" value="UniProtKB-ARBA"/>
</dbReference>
<comment type="caution">
    <text evidence="22">The sequence shown here is derived from an EMBL/GenBank/DDBJ whole genome shotgun (WGS) entry which is preliminary data.</text>
</comment>
<dbReference type="EC" id="4.2.1.99" evidence="6 16"/>
<keyword evidence="11" id="KW-0694">RNA-binding</keyword>
<evidence type="ECO:0000259" key="20">
    <source>
        <dbReference type="Pfam" id="PF06434"/>
    </source>
</evidence>
<feature type="binding site" evidence="17">
    <location>
        <position position="769"/>
    </location>
    <ligand>
        <name>[4Fe-4S] cluster</name>
        <dbReference type="ChEBI" id="CHEBI:49883"/>
    </ligand>
</feature>
<feature type="domain" description="Aconitase/3-isopropylmalate dehydratase large subunit alpha/beta/alpha" evidence="19">
    <location>
        <begin position="465"/>
        <end position="814"/>
    </location>
</feature>
<dbReference type="AlphaFoldDB" id="A0A6N8IQF3"/>
<evidence type="ECO:0000256" key="1">
    <source>
        <dbReference type="ARBA" id="ARBA00000118"/>
    </source>
</evidence>
<feature type="binding site" evidence="18">
    <location>
        <position position="791"/>
    </location>
    <ligand>
        <name>substrate</name>
    </ligand>
</feature>
<evidence type="ECO:0000256" key="2">
    <source>
        <dbReference type="ARBA" id="ARBA00004717"/>
    </source>
</evidence>
<dbReference type="NCBIfam" id="NF006690">
    <property type="entry name" value="PRK09238.1"/>
    <property type="match status" value="1"/>
</dbReference>
<dbReference type="EC" id="4.2.1.3" evidence="5 16"/>
<keyword evidence="13 17" id="KW-0411">Iron-sulfur</keyword>
<comment type="similarity">
    <text evidence="4 16">Belongs to the aconitase/IPM isomerase family.</text>
</comment>
<dbReference type="InterPro" id="IPR036288">
    <property type="entry name" value="Aconitase_B_HEAT-like_dom_sf"/>
</dbReference>
<evidence type="ECO:0000256" key="10">
    <source>
        <dbReference type="ARBA" id="ARBA00022723"/>
    </source>
</evidence>
<organism evidence="22 23">
    <name type="scientific">Ramlibacter pinisoli</name>
    <dbReference type="NCBI Taxonomy" id="2682844"/>
    <lineage>
        <taxon>Bacteria</taxon>
        <taxon>Pseudomonadati</taxon>
        <taxon>Pseudomonadota</taxon>
        <taxon>Betaproteobacteria</taxon>
        <taxon>Burkholderiales</taxon>
        <taxon>Comamonadaceae</taxon>
        <taxon>Ramlibacter</taxon>
    </lineage>
</organism>
<dbReference type="Proteomes" id="UP000469385">
    <property type="component" value="Unassembled WGS sequence"/>
</dbReference>
<accession>A0A6N8IQF3</accession>
<feature type="domain" description="Aconitase B HEAT-like" evidence="21">
    <location>
        <begin position="4"/>
        <end position="156"/>
    </location>
</feature>
<evidence type="ECO:0000256" key="12">
    <source>
        <dbReference type="ARBA" id="ARBA00023004"/>
    </source>
</evidence>
<dbReference type="PROSITE" id="PS00450">
    <property type="entry name" value="ACONITASE_1"/>
    <property type="match status" value="1"/>
</dbReference>
<dbReference type="GO" id="GO:0019629">
    <property type="term" value="P:propionate catabolic process, 2-methylcitrate cycle"/>
    <property type="evidence" value="ECO:0007669"/>
    <property type="project" value="UniProtKB-ARBA"/>
</dbReference>
<evidence type="ECO:0000256" key="14">
    <source>
        <dbReference type="ARBA" id="ARBA00023239"/>
    </source>
</evidence>
<keyword evidence="14 16" id="KW-0456">Lyase</keyword>
<dbReference type="GO" id="GO:0006099">
    <property type="term" value="P:tricarboxylic acid cycle"/>
    <property type="evidence" value="ECO:0007669"/>
    <property type="project" value="UniProtKB-UniPathway"/>
</dbReference>
<comment type="pathway">
    <text evidence="2 16">Carbohydrate metabolism; tricarboxylic acid cycle; isocitrate from oxaloacetate: step 2/2.</text>
</comment>
<evidence type="ECO:0000256" key="11">
    <source>
        <dbReference type="ARBA" id="ARBA00022884"/>
    </source>
</evidence>
<dbReference type="GO" id="GO:0051539">
    <property type="term" value="F:4 iron, 4 sulfur cluster binding"/>
    <property type="evidence" value="ECO:0007669"/>
    <property type="project" value="UniProtKB-KW"/>
</dbReference>
<keyword evidence="9 16" id="KW-0816">Tricarboxylic acid cycle</keyword>
<dbReference type="InterPro" id="IPR015933">
    <property type="entry name" value="Aconitase_B_HEAT-like_dom"/>
</dbReference>
<keyword evidence="12 17" id="KW-0408">Iron</keyword>
<feature type="binding site" evidence="18">
    <location>
        <position position="499"/>
    </location>
    <ligand>
        <name>substrate</name>
    </ligand>
</feature>
<evidence type="ECO:0000256" key="13">
    <source>
        <dbReference type="ARBA" id="ARBA00023014"/>
    </source>
</evidence>
<dbReference type="InterPro" id="IPR015931">
    <property type="entry name" value="Acnase/IPM_dHydase_lsu_aba_1/3"/>
</dbReference>
<feature type="binding site" evidence="17">
    <location>
        <position position="772"/>
    </location>
    <ligand>
        <name>[4Fe-4S] cluster</name>
        <dbReference type="ChEBI" id="CHEBI:49883"/>
    </ligand>
</feature>
<dbReference type="FunFam" id="3.30.499.10:FF:000008">
    <property type="entry name" value="Aconitate hydratase B"/>
    <property type="match status" value="1"/>
</dbReference>
<feature type="binding site" evidence="18">
    <location>
        <begin position="415"/>
        <end position="417"/>
    </location>
    <ligand>
        <name>substrate</name>
    </ligand>
</feature>
<comment type="catalytic activity">
    <reaction evidence="15 16">
        <text>citrate = D-threo-isocitrate</text>
        <dbReference type="Rhea" id="RHEA:10336"/>
        <dbReference type="ChEBI" id="CHEBI:15562"/>
        <dbReference type="ChEBI" id="CHEBI:16947"/>
        <dbReference type="EC" id="4.2.1.3"/>
    </reaction>
</comment>
<evidence type="ECO:0000256" key="9">
    <source>
        <dbReference type="ARBA" id="ARBA00022532"/>
    </source>
</evidence>
<dbReference type="SUPFAM" id="SSF53732">
    <property type="entry name" value="Aconitase iron-sulfur domain"/>
    <property type="match status" value="1"/>
</dbReference>
<dbReference type="InterPro" id="IPR015928">
    <property type="entry name" value="Aconitase/3IPM_dehydase_swvl"/>
</dbReference>
<protein>
    <recommendedName>
        <fullName evidence="7 16">Aconitate hydratase B</fullName>
        <ecNumber evidence="5 16">4.2.1.3</ecNumber>
        <ecNumber evidence="6 16">4.2.1.99</ecNumber>
    </recommendedName>
    <alternativeName>
        <fullName evidence="16">2-methylisocitrate dehydratase</fullName>
    </alternativeName>
</protein>
<evidence type="ECO:0000256" key="3">
    <source>
        <dbReference type="ARBA" id="ARBA00005026"/>
    </source>
</evidence>
<dbReference type="InterPro" id="IPR001030">
    <property type="entry name" value="Acoase/IPM_deHydtase_lsu_aba"/>
</dbReference>
<dbReference type="InterPro" id="IPR050926">
    <property type="entry name" value="Aconitase/IPM_isomerase"/>
</dbReference>
<feature type="binding site" evidence="18">
    <location>
        <position position="796"/>
    </location>
    <ligand>
        <name>substrate</name>
    </ligand>
</feature>
<dbReference type="Gene3D" id="3.20.19.10">
    <property type="entry name" value="Aconitase, domain 4"/>
    <property type="match status" value="1"/>
</dbReference>
<evidence type="ECO:0000256" key="6">
    <source>
        <dbReference type="ARBA" id="ARBA00013250"/>
    </source>
</evidence>
<dbReference type="Gene3D" id="3.40.1060.10">
    <property type="entry name" value="Aconitase, Domain 2"/>
    <property type="match status" value="1"/>
</dbReference>
<dbReference type="Gene3D" id="3.30.499.10">
    <property type="entry name" value="Aconitase, domain 3"/>
    <property type="match status" value="2"/>
</dbReference>
<evidence type="ECO:0000256" key="16">
    <source>
        <dbReference type="PIRNR" id="PIRNR036687"/>
    </source>
</evidence>
<keyword evidence="8 17" id="KW-0004">4Fe-4S</keyword>
<dbReference type="SUPFAM" id="SSF52016">
    <property type="entry name" value="LeuD/IlvD-like"/>
    <property type="match status" value="1"/>
</dbReference>
<dbReference type="GO" id="GO:0003994">
    <property type="term" value="F:aconitate hydratase activity"/>
    <property type="evidence" value="ECO:0007669"/>
    <property type="project" value="UniProtKB-EC"/>
</dbReference>
<evidence type="ECO:0000256" key="5">
    <source>
        <dbReference type="ARBA" id="ARBA00012926"/>
    </source>
</evidence>
<gene>
    <name evidence="22" type="ORF">GON04_06455</name>
</gene>
<keyword evidence="23" id="KW-1185">Reference proteome</keyword>
<evidence type="ECO:0000259" key="21">
    <source>
        <dbReference type="Pfam" id="PF11791"/>
    </source>
</evidence>
<feature type="domain" description="Aconitase B swivel" evidence="20">
    <location>
        <begin position="168"/>
        <end position="380"/>
    </location>
</feature>
<dbReference type="EMBL" id="WSEL01000003">
    <property type="protein sequence ID" value="MVQ29077.1"/>
    <property type="molecule type" value="Genomic_DNA"/>
</dbReference>
<dbReference type="CDD" id="cd01576">
    <property type="entry name" value="AcnB_Swivel"/>
    <property type="match status" value="1"/>
</dbReference>
<dbReference type="FunFam" id="3.20.19.10:FF:000004">
    <property type="entry name" value="Aconitate hydratase B"/>
    <property type="match status" value="1"/>
</dbReference>
<evidence type="ECO:0000256" key="8">
    <source>
        <dbReference type="ARBA" id="ARBA00022485"/>
    </source>
</evidence>
<dbReference type="NCBIfam" id="TIGR00117">
    <property type="entry name" value="acnB"/>
    <property type="match status" value="1"/>
</dbReference>